<evidence type="ECO:0000256" key="2">
    <source>
        <dbReference type="ARBA" id="ARBA00023004"/>
    </source>
</evidence>
<dbReference type="AlphaFoldDB" id="D3SPG2"/>
<keyword evidence="6" id="KW-1185">Reference proteome</keyword>
<proteinExistence type="predicted"/>
<accession>D3SPG2</accession>
<sequence>MPYSIKKDLCISCYACEDQCPTKAISHNEEGEFFIDPTVCVECEGFYEEPQCLAICPIDGCIVKLSEVEEV</sequence>
<keyword evidence="3" id="KW-0411">Iron-sulfur</keyword>
<evidence type="ECO:0000313" key="6">
    <source>
        <dbReference type="Proteomes" id="UP000002043"/>
    </source>
</evidence>
<dbReference type="KEGG" id="tal:Thal_0414"/>
<evidence type="ECO:0000256" key="1">
    <source>
        <dbReference type="ARBA" id="ARBA00022723"/>
    </source>
</evidence>
<dbReference type="Pfam" id="PF00037">
    <property type="entry name" value="Fer4"/>
    <property type="match status" value="1"/>
</dbReference>
<dbReference type="EMBL" id="CP001931">
    <property type="protein sequence ID" value="ADC89049.1"/>
    <property type="molecule type" value="Genomic_DNA"/>
</dbReference>
<keyword evidence="1" id="KW-0479">Metal-binding</keyword>
<dbReference type="GO" id="GO:0051536">
    <property type="term" value="F:iron-sulfur cluster binding"/>
    <property type="evidence" value="ECO:0007669"/>
    <property type="project" value="UniProtKB-KW"/>
</dbReference>
<evidence type="ECO:0000259" key="4">
    <source>
        <dbReference type="PROSITE" id="PS51379"/>
    </source>
</evidence>
<gene>
    <name evidence="5" type="ordered locus">Thal_0414</name>
</gene>
<dbReference type="HOGENOM" id="CLU_139698_11_0_0"/>
<dbReference type="PROSITE" id="PS00198">
    <property type="entry name" value="4FE4S_FER_1"/>
    <property type="match status" value="1"/>
</dbReference>
<keyword evidence="2" id="KW-0408">Iron</keyword>
<name>D3SPG2_THEAH</name>
<dbReference type="SUPFAM" id="SSF54862">
    <property type="entry name" value="4Fe-4S ferredoxins"/>
    <property type="match status" value="1"/>
</dbReference>
<dbReference type="Proteomes" id="UP000002043">
    <property type="component" value="Chromosome"/>
</dbReference>
<feature type="domain" description="4Fe-4S ferredoxin-type" evidence="4">
    <location>
        <begin position="1"/>
        <end position="30"/>
    </location>
</feature>
<dbReference type="PROSITE" id="PS51379">
    <property type="entry name" value="4FE4S_FER_2"/>
    <property type="match status" value="1"/>
</dbReference>
<reference evidence="6" key="1">
    <citation type="journal article" date="2010" name="Stand. Genomic Sci.">
        <title>Complete genome sequence of Thermocrinis albus type strain (HI 11/12T).</title>
        <authorList>
            <person name="Wirth R."/>
            <person name="Sikorski J."/>
            <person name="Brambilla E."/>
            <person name="Misra M."/>
            <person name="Lapidus A."/>
            <person name="Copeland A."/>
            <person name="Nolan M."/>
            <person name="Lucas S."/>
            <person name="Chen F."/>
            <person name="Tice H."/>
            <person name="Cheng J.F."/>
            <person name="Han C."/>
            <person name="Detter J.C."/>
            <person name="Tapia R."/>
            <person name="Bruce D."/>
            <person name="Goodwin L."/>
            <person name="Pitluck S."/>
            <person name="Pati A."/>
            <person name="Anderson I."/>
            <person name="Ivanova N."/>
            <person name="Mavromatis K."/>
            <person name="Mikhailova N."/>
            <person name="Chen A."/>
            <person name="Palaniappan K."/>
            <person name="Bilek Y."/>
            <person name="Hader T."/>
            <person name="Land M."/>
            <person name="Hauser L."/>
            <person name="Chang Y.J."/>
            <person name="Jeffries C.D."/>
            <person name="Tindall B.J."/>
            <person name="Rohde M."/>
            <person name="Goker M."/>
            <person name="Bristow J."/>
            <person name="Eisen J.A."/>
            <person name="Markowitz V."/>
            <person name="Hugenholtz P."/>
            <person name="Kyrpides N.C."/>
            <person name="Klenk H.P."/>
        </authorList>
    </citation>
    <scope>NUCLEOTIDE SEQUENCE [LARGE SCALE GENOMIC DNA]</scope>
    <source>
        <strain evidence="6">DSM 14484 / JCM 11386 / HI 11/12</strain>
    </source>
</reference>
<dbReference type="InterPro" id="IPR017896">
    <property type="entry name" value="4Fe4S_Fe-S-bd"/>
</dbReference>
<dbReference type="InterPro" id="IPR017900">
    <property type="entry name" value="4Fe4S_Fe_S_CS"/>
</dbReference>
<organism evidence="5 6">
    <name type="scientific">Thermocrinis albus (strain DSM 14484 / JCM 11386 / HI 11/12)</name>
    <dbReference type="NCBI Taxonomy" id="638303"/>
    <lineage>
        <taxon>Bacteria</taxon>
        <taxon>Pseudomonadati</taxon>
        <taxon>Aquificota</taxon>
        <taxon>Aquificia</taxon>
        <taxon>Aquificales</taxon>
        <taxon>Aquificaceae</taxon>
        <taxon>Thermocrinis</taxon>
    </lineage>
</organism>
<dbReference type="RefSeq" id="WP_012991456.1">
    <property type="nucleotide sequence ID" value="NC_013894.1"/>
</dbReference>
<protein>
    <submittedName>
        <fullName evidence="5">4Fe-4S ferredoxin iron-sulfur binding domain protein</fullName>
    </submittedName>
</protein>
<evidence type="ECO:0000313" key="5">
    <source>
        <dbReference type="EMBL" id="ADC89049.1"/>
    </source>
</evidence>
<dbReference type="eggNOG" id="COG1145">
    <property type="taxonomic scope" value="Bacteria"/>
</dbReference>
<dbReference type="STRING" id="638303.Thal_0414"/>
<dbReference type="Gene3D" id="3.30.70.20">
    <property type="match status" value="1"/>
</dbReference>
<dbReference type="GO" id="GO:0046872">
    <property type="term" value="F:metal ion binding"/>
    <property type="evidence" value="ECO:0007669"/>
    <property type="project" value="UniProtKB-KW"/>
</dbReference>
<evidence type="ECO:0000256" key="3">
    <source>
        <dbReference type="ARBA" id="ARBA00023014"/>
    </source>
</evidence>
<dbReference type="OrthoDB" id="9804603at2"/>